<evidence type="ECO:0000256" key="3">
    <source>
        <dbReference type="ARBA" id="ARBA00023163"/>
    </source>
</evidence>
<dbReference type="EMBL" id="CP009110">
    <property type="protein sequence ID" value="AIJ26575.1"/>
    <property type="molecule type" value="Genomic_DNA"/>
</dbReference>
<accession>A0A076N6W0</accession>
<dbReference type="AlphaFoldDB" id="A0A076N6W0"/>
<proteinExistence type="predicted"/>
<dbReference type="PANTHER" id="PTHR30055:SF234">
    <property type="entry name" value="HTH-TYPE TRANSCRIPTIONAL REGULATOR BETI"/>
    <property type="match status" value="1"/>
</dbReference>
<dbReference type="STRING" id="1068978.AMETH_6483"/>
<protein>
    <submittedName>
        <fullName evidence="6">TetR family transcriptional regulator</fullName>
    </submittedName>
</protein>
<dbReference type="PATRIC" id="fig|1068978.7.peg.6968"/>
<dbReference type="PRINTS" id="PR00455">
    <property type="entry name" value="HTHTETR"/>
</dbReference>
<evidence type="ECO:0000313" key="7">
    <source>
        <dbReference type="Proteomes" id="UP000062973"/>
    </source>
</evidence>
<dbReference type="InterPro" id="IPR050109">
    <property type="entry name" value="HTH-type_TetR-like_transc_reg"/>
</dbReference>
<keyword evidence="2 4" id="KW-0238">DNA-binding</keyword>
<keyword evidence="3" id="KW-0804">Transcription</keyword>
<dbReference type="HOGENOM" id="CLU_069356_3_0_11"/>
<dbReference type="Pfam" id="PF00440">
    <property type="entry name" value="TetR_N"/>
    <property type="match status" value="1"/>
</dbReference>
<gene>
    <name evidence="6" type="ORF">AMETH_6483</name>
</gene>
<organism evidence="6 7">
    <name type="scientific">Amycolatopsis methanolica 239</name>
    <dbReference type="NCBI Taxonomy" id="1068978"/>
    <lineage>
        <taxon>Bacteria</taxon>
        <taxon>Bacillati</taxon>
        <taxon>Actinomycetota</taxon>
        <taxon>Actinomycetes</taxon>
        <taxon>Pseudonocardiales</taxon>
        <taxon>Pseudonocardiaceae</taxon>
        <taxon>Amycolatopsis</taxon>
        <taxon>Amycolatopsis methanolica group</taxon>
    </lineage>
</organism>
<dbReference type="InterPro" id="IPR009057">
    <property type="entry name" value="Homeodomain-like_sf"/>
</dbReference>
<sequence>MDRRERAERILDVAADLLLRWGYQKVTVDDVAERAGVGKGTVYLHWKSRQDLFHSVFRRELAAASDELVAAVRADPRTVLLHELTRVNFESVNRRPLLRALTRADPSVLGKLARERAESRHDEALAGYFRLLTEHGLVRDDLPFDDLRYAWHATLEGFSLFPPHPGAADLLAATVRGAFEPAGEPDPALLAELAPRAAELLTEIGNEHRTFYDGGNP</sequence>
<dbReference type="Gene3D" id="1.10.357.10">
    <property type="entry name" value="Tetracycline Repressor, domain 2"/>
    <property type="match status" value="1"/>
</dbReference>
<reference evidence="6 7" key="1">
    <citation type="submission" date="2014-07" db="EMBL/GenBank/DDBJ databases">
        <title>Whole Genome Sequence of the Amycolatopsis methanolica 239.</title>
        <authorList>
            <person name="Tang B."/>
        </authorList>
    </citation>
    <scope>NUCLEOTIDE SEQUENCE [LARGE SCALE GENOMIC DNA]</scope>
    <source>
        <strain evidence="6 7">239</strain>
    </source>
</reference>
<dbReference type="PANTHER" id="PTHR30055">
    <property type="entry name" value="HTH-TYPE TRANSCRIPTIONAL REGULATOR RUTR"/>
    <property type="match status" value="1"/>
</dbReference>
<dbReference type="RefSeq" id="WP_017985352.1">
    <property type="nucleotide sequence ID" value="NZ_AQUL01000001.1"/>
</dbReference>
<evidence type="ECO:0000256" key="2">
    <source>
        <dbReference type="ARBA" id="ARBA00023125"/>
    </source>
</evidence>
<dbReference type="PROSITE" id="PS50977">
    <property type="entry name" value="HTH_TETR_2"/>
    <property type="match status" value="1"/>
</dbReference>
<dbReference type="KEGG" id="amq:AMETH_6483"/>
<dbReference type="OrthoDB" id="3682047at2"/>
<dbReference type="InterPro" id="IPR001647">
    <property type="entry name" value="HTH_TetR"/>
</dbReference>
<dbReference type="SUPFAM" id="SSF46689">
    <property type="entry name" value="Homeodomain-like"/>
    <property type="match status" value="1"/>
</dbReference>
<name>A0A076N6W0_AMYME</name>
<feature type="domain" description="HTH tetR-type" evidence="5">
    <location>
        <begin position="4"/>
        <end position="64"/>
    </location>
</feature>
<evidence type="ECO:0000256" key="4">
    <source>
        <dbReference type="PROSITE-ProRule" id="PRU00335"/>
    </source>
</evidence>
<evidence type="ECO:0000256" key="1">
    <source>
        <dbReference type="ARBA" id="ARBA00023015"/>
    </source>
</evidence>
<dbReference type="GO" id="GO:0003700">
    <property type="term" value="F:DNA-binding transcription factor activity"/>
    <property type="evidence" value="ECO:0007669"/>
    <property type="project" value="TreeGrafter"/>
</dbReference>
<dbReference type="Proteomes" id="UP000062973">
    <property type="component" value="Chromosome"/>
</dbReference>
<keyword evidence="1" id="KW-0805">Transcription regulation</keyword>
<evidence type="ECO:0000313" key="6">
    <source>
        <dbReference type="EMBL" id="AIJ26575.1"/>
    </source>
</evidence>
<dbReference type="GO" id="GO:0000976">
    <property type="term" value="F:transcription cis-regulatory region binding"/>
    <property type="evidence" value="ECO:0007669"/>
    <property type="project" value="TreeGrafter"/>
</dbReference>
<evidence type="ECO:0000259" key="5">
    <source>
        <dbReference type="PROSITE" id="PS50977"/>
    </source>
</evidence>
<feature type="DNA-binding region" description="H-T-H motif" evidence="4">
    <location>
        <begin position="27"/>
        <end position="46"/>
    </location>
</feature>
<dbReference type="eggNOG" id="COG1309">
    <property type="taxonomic scope" value="Bacteria"/>
</dbReference>
<keyword evidence="7" id="KW-1185">Reference proteome</keyword>